<accession>A0ABX2EUB3</accession>
<sequence>MTSGLDAAVAPFDEPHGGFQWTEELRATLPVVRGIRVMPLPDAEAMVDAPIGLPADFGPYRLEIELLNAQTGGTWAYWGPVRGDELIRRDHLARADRPFWTDLCVQLAVARIDGPNRNNRYFYRYGLQWATEVGIHLHGLPFMAELVLELARRWRGSTPYRSVVESMLPPLRAAVAAAGDGAHAELLAALERLGETTPLDRLLRAHLCPHREDWALASLADGDDPHGLLAHCVLPPAAAREYLNGRPALFSDVEQTMLLQIHLHGEQAFPLLADLLGHAHDYRQNRESQAAFVARMQVPQLPALLAALMARKEVRAELDRLAERYPAAALKAVIEHAQATESREAEGWAVRLALRQPDALAQALPALSGASRERFELLLATFKVSEAAPEKLPAVLREPPWLRKARTKPLPTLEIAPPAHPDRLTWGEAERLRHTSFVPSSRRPNYAAKLSDLDYALIELRIKEAARQRVLAGEPLQAADALDDPLYSYGVSLEVVLLLPDAASLAVWNSYPASRWSVWRDTSTVVHAILAKFGDVALPGLANFAAAHPEAGLRIASIADSTRIAPIALHALRHLKKARPLAIDWLRAHAPTALAAALPQAFGNGKAAREDAQHGLRWFVASGLEAEARAVAATYGDAMAQALQALLDADPLLVLPARLPKLPAFFVAPALHRHAVGRS</sequence>
<evidence type="ECO:0000313" key="2">
    <source>
        <dbReference type="Proteomes" id="UP000737171"/>
    </source>
</evidence>
<protein>
    <recommendedName>
        <fullName evidence="3">DUF4132 domain-containing protein</fullName>
    </recommendedName>
</protein>
<proteinExistence type="predicted"/>
<evidence type="ECO:0008006" key="3">
    <source>
        <dbReference type="Google" id="ProtNLM"/>
    </source>
</evidence>
<gene>
    <name evidence="1" type="ORF">HLB44_35160</name>
</gene>
<name>A0ABX2EUB3_9BURK</name>
<dbReference type="Proteomes" id="UP000737171">
    <property type="component" value="Unassembled WGS sequence"/>
</dbReference>
<dbReference type="EMBL" id="JABRWJ010000020">
    <property type="protein sequence ID" value="NRF72237.1"/>
    <property type="molecule type" value="Genomic_DNA"/>
</dbReference>
<reference evidence="1 2" key="1">
    <citation type="submission" date="2020-05" db="EMBL/GenBank/DDBJ databases">
        <title>Aquincola sp. isolate from soil.</title>
        <authorList>
            <person name="Han J."/>
            <person name="Kim D.-U."/>
        </authorList>
    </citation>
    <scope>NUCLEOTIDE SEQUENCE [LARGE SCALE GENOMIC DNA]</scope>
    <source>
        <strain evidence="1 2">S2</strain>
    </source>
</reference>
<comment type="caution">
    <text evidence="1">The sequence shown here is derived from an EMBL/GenBank/DDBJ whole genome shotgun (WGS) entry which is preliminary data.</text>
</comment>
<organism evidence="1 2">
    <name type="scientific">Pseudaquabacterium terrae</name>
    <dbReference type="NCBI Taxonomy" id="2732868"/>
    <lineage>
        <taxon>Bacteria</taxon>
        <taxon>Pseudomonadati</taxon>
        <taxon>Pseudomonadota</taxon>
        <taxon>Betaproteobacteria</taxon>
        <taxon>Burkholderiales</taxon>
        <taxon>Sphaerotilaceae</taxon>
        <taxon>Pseudaquabacterium</taxon>
    </lineage>
</organism>
<dbReference type="RefSeq" id="WP_173135091.1">
    <property type="nucleotide sequence ID" value="NZ_JABRWJ010000020.1"/>
</dbReference>
<keyword evidence="2" id="KW-1185">Reference proteome</keyword>
<evidence type="ECO:0000313" key="1">
    <source>
        <dbReference type="EMBL" id="NRF72237.1"/>
    </source>
</evidence>